<keyword evidence="3" id="KW-0902">Two-component regulatory system</keyword>
<dbReference type="Proteomes" id="UP000438182">
    <property type="component" value="Unassembled WGS sequence"/>
</dbReference>
<feature type="transmembrane region" description="Helical" evidence="4">
    <location>
        <begin position="168"/>
        <end position="190"/>
    </location>
</feature>
<feature type="domain" description="Phage shock protein PspC N-terminal" evidence="5">
    <location>
        <begin position="4"/>
        <end position="57"/>
    </location>
</feature>
<keyword evidence="1" id="KW-0808">Transferase</keyword>
<dbReference type="GO" id="GO:0016301">
    <property type="term" value="F:kinase activity"/>
    <property type="evidence" value="ECO:0007669"/>
    <property type="project" value="UniProtKB-KW"/>
</dbReference>
<proteinExistence type="predicted"/>
<feature type="transmembrane region" description="Helical" evidence="4">
    <location>
        <begin position="144"/>
        <end position="162"/>
    </location>
</feature>
<dbReference type="Gene3D" id="3.30.565.10">
    <property type="entry name" value="Histidine kinase-like ATPase, C-terminal domain"/>
    <property type="match status" value="1"/>
</dbReference>
<feature type="domain" description="Histidine kinase/HSP90-like ATPase" evidence="6">
    <location>
        <begin position="289"/>
        <end position="346"/>
    </location>
</feature>
<name>A0A6I4P0G7_9MICO</name>
<evidence type="ECO:0000259" key="5">
    <source>
        <dbReference type="Pfam" id="PF04024"/>
    </source>
</evidence>
<dbReference type="CDD" id="cd16917">
    <property type="entry name" value="HATPase_UhpB-NarQ-NarX-like"/>
    <property type="match status" value="1"/>
</dbReference>
<organism evidence="7 8">
    <name type="scientific">Agromyces seonyuensis</name>
    <dbReference type="NCBI Taxonomy" id="2662446"/>
    <lineage>
        <taxon>Bacteria</taxon>
        <taxon>Bacillati</taxon>
        <taxon>Actinomycetota</taxon>
        <taxon>Actinomycetes</taxon>
        <taxon>Micrococcales</taxon>
        <taxon>Microbacteriaceae</taxon>
        <taxon>Agromyces</taxon>
    </lineage>
</organism>
<feature type="transmembrane region" description="Helical" evidence="4">
    <location>
        <begin position="35"/>
        <end position="58"/>
    </location>
</feature>
<comment type="caution">
    <text evidence="7">The sequence shown here is derived from an EMBL/GenBank/DDBJ whole genome shotgun (WGS) entry which is preliminary data.</text>
</comment>
<keyword evidence="4" id="KW-0472">Membrane</keyword>
<keyword evidence="4" id="KW-1133">Transmembrane helix</keyword>
<dbReference type="Pfam" id="PF04024">
    <property type="entry name" value="PspC"/>
    <property type="match status" value="1"/>
</dbReference>
<dbReference type="Pfam" id="PF13581">
    <property type="entry name" value="HATPase_c_2"/>
    <property type="match status" value="1"/>
</dbReference>
<keyword evidence="4" id="KW-0812">Transmembrane</keyword>
<protein>
    <submittedName>
        <fullName evidence="7">PspC domain-containing protein</fullName>
    </submittedName>
</protein>
<evidence type="ECO:0000256" key="4">
    <source>
        <dbReference type="SAM" id="Phobius"/>
    </source>
</evidence>
<dbReference type="InterPro" id="IPR050482">
    <property type="entry name" value="Sensor_HK_TwoCompSys"/>
</dbReference>
<dbReference type="GO" id="GO:0000160">
    <property type="term" value="P:phosphorelay signal transduction system"/>
    <property type="evidence" value="ECO:0007669"/>
    <property type="project" value="UniProtKB-KW"/>
</dbReference>
<evidence type="ECO:0000256" key="3">
    <source>
        <dbReference type="ARBA" id="ARBA00023012"/>
    </source>
</evidence>
<dbReference type="SUPFAM" id="SSF55874">
    <property type="entry name" value="ATPase domain of HSP90 chaperone/DNA topoisomerase II/histidine kinase"/>
    <property type="match status" value="1"/>
</dbReference>
<feature type="transmembrane region" description="Helical" evidence="4">
    <location>
        <begin position="79"/>
        <end position="99"/>
    </location>
</feature>
<sequence length="392" mass="41338">MRPPLTRPRACLLSGVSAGLARHLGLPVWVVRAVFVATAFLGGAGVYLYLWFWCFTPWDALPGGAGGERAERAPVTRTLPVAWLLLGAAAVSVVLSWLVLGTAGLLTSFGFLALLLVAGAGAWSTFADRADPGRGRGGERAVRIAGAILLGVMLVVAIIGAGSATEAALSTLLVALAAALLFAPLLLAQWRELGRERTKRIREEQRAEMAAHLHDSVLQTLALIQHRSGATSEVGRIARAQERELREWLYAGDSAPDADLATDLRDWAAALEIDYAVTFDVVVVGGSGERASGELAAAAREAMLNAARHAGGEVSVYLEGSPTRVEVFVRDRGPGFDPADVPGDRLGVRESIIGRMRRAGGRAEVRPGKAGGTEVHLVFETPDQNRTGGAHG</sequence>
<dbReference type="InterPro" id="IPR003594">
    <property type="entry name" value="HATPase_dom"/>
</dbReference>
<feature type="transmembrane region" description="Helical" evidence="4">
    <location>
        <begin position="105"/>
        <end position="123"/>
    </location>
</feature>
<dbReference type="InterPro" id="IPR036890">
    <property type="entry name" value="HATPase_C_sf"/>
</dbReference>
<evidence type="ECO:0000259" key="6">
    <source>
        <dbReference type="Pfam" id="PF13581"/>
    </source>
</evidence>
<evidence type="ECO:0000313" key="8">
    <source>
        <dbReference type="Proteomes" id="UP000438182"/>
    </source>
</evidence>
<evidence type="ECO:0000256" key="2">
    <source>
        <dbReference type="ARBA" id="ARBA00022777"/>
    </source>
</evidence>
<dbReference type="PANTHER" id="PTHR24421">
    <property type="entry name" value="NITRATE/NITRITE SENSOR PROTEIN NARX-RELATED"/>
    <property type="match status" value="1"/>
</dbReference>
<accession>A0A6I4P0G7</accession>
<dbReference type="EMBL" id="WSTA01000104">
    <property type="protein sequence ID" value="MWC00134.1"/>
    <property type="molecule type" value="Genomic_DNA"/>
</dbReference>
<keyword evidence="2" id="KW-0418">Kinase</keyword>
<dbReference type="InterPro" id="IPR007168">
    <property type="entry name" value="Phageshock_PspC_N"/>
</dbReference>
<dbReference type="PANTHER" id="PTHR24421:SF61">
    <property type="entry name" value="OXYGEN SENSOR HISTIDINE KINASE NREB"/>
    <property type="match status" value="1"/>
</dbReference>
<evidence type="ECO:0000313" key="7">
    <source>
        <dbReference type="EMBL" id="MWC00134.1"/>
    </source>
</evidence>
<reference evidence="7 8" key="1">
    <citation type="submission" date="2019-12" db="EMBL/GenBank/DDBJ databases">
        <authorList>
            <person name="Kim Y.S."/>
        </authorList>
    </citation>
    <scope>NUCLEOTIDE SEQUENCE [LARGE SCALE GENOMIC DNA]</scope>
    <source>
        <strain evidence="7 8">MMS17-SY077</strain>
    </source>
</reference>
<dbReference type="AlphaFoldDB" id="A0A6I4P0G7"/>
<keyword evidence="8" id="KW-1185">Reference proteome</keyword>
<gene>
    <name evidence="7" type="ORF">GB864_16440</name>
</gene>
<evidence type="ECO:0000256" key="1">
    <source>
        <dbReference type="ARBA" id="ARBA00022679"/>
    </source>
</evidence>